<evidence type="ECO:0000259" key="12">
    <source>
        <dbReference type="PROSITE" id="PS51154"/>
    </source>
</evidence>
<dbReference type="PROSITE" id="PS50089">
    <property type="entry name" value="ZF_RING_2"/>
    <property type="match status" value="1"/>
</dbReference>
<dbReference type="InterPro" id="IPR039398">
    <property type="entry name" value="Deltex_fam"/>
</dbReference>
<evidence type="ECO:0000313" key="14">
    <source>
        <dbReference type="Proteomes" id="UP001634394"/>
    </source>
</evidence>
<dbReference type="PROSITE" id="PS51154">
    <property type="entry name" value="MACRO"/>
    <property type="match status" value="2"/>
</dbReference>
<dbReference type="GO" id="GO:0008270">
    <property type="term" value="F:zinc ion binding"/>
    <property type="evidence" value="ECO:0007669"/>
    <property type="project" value="UniProtKB-KW"/>
</dbReference>
<evidence type="ECO:0000256" key="6">
    <source>
        <dbReference type="ARBA" id="ARBA00022723"/>
    </source>
</evidence>
<proteinExistence type="inferred from homology"/>
<keyword evidence="7 9" id="KW-0863">Zinc-finger</keyword>
<dbReference type="InterPro" id="IPR001841">
    <property type="entry name" value="Znf_RING"/>
</dbReference>
<organism evidence="13 14">
    <name type="scientific">Sinanodonta woodiana</name>
    <name type="common">Chinese pond mussel</name>
    <name type="synonym">Anodonta woodiana</name>
    <dbReference type="NCBI Taxonomy" id="1069815"/>
    <lineage>
        <taxon>Eukaryota</taxon>
        <taxon>Metazoa</taxon>
        <taxon>Spiralia</taxon>
        <taxon>Lophotrochozoa</taxon>
        <taxon>Mollusca</taxon>
        <taxon>Bivalvia</taxon>
        <taxon>Autobranchia</taxon>
        <taxon>Heteroconchia</taxon>
        <taxon>Palaeoheterodonta</taxon>
        <taxon>Unionida</taxon>
        <taxon>Unionoidea</taxon>
        <taxon>Unionidae</taxon>
        <taxon>Unioninae</taxon>
        <taxon>Sinanodonta</taxon>
    </lineage>
</organism>
<dbReference type="InterPro" id="IPR043472">
    <property type="entry name" value="Macro_dom-like"/>
</dbReference>
<sequence>MAGFYSDYEQRVSSALIQHLKSDYQLLVAENLIKLNGLQWSSPNSSDVYIIGPNKDVVEFAIESLESLLDKNRNPLCSLENGRTRLDFKGALAKNIIKSQQILKEKTSYIFIYESTYNNDVTVSCKYDYYSKIRKTIDQIINSTSSTGSSSLLDKNVVEGKSQYNGCPGSPSTPLYHFQHSTFQYIFKTKNIQVYVYKASITDVTGIDAIVNAADEYLRHERGVSFAICEADGYSMKKQCLELVRKHGRIPIGQNVVTKPGKLKHLKTIIHAVGPCWDDYSEKKQCAMALHETIINVLKTANTHCIRKIAFPPVSAGKFKVPKNVCAQMYIKAIMDYSRDVKPNNVTEIHFVDIKDDILKAIREAHENCEKSPELLDFKNLDFKNALGYAPQQGGARARTPSLSDRQSQGHHGGASYLPCEVQYLDTETMPFGGQQKIFKVKKRLTVRIYNGSIVKVSRVDALVCSVGTDFKGGKLAEAFELAGGAVYTKELSNLKRTGQSVGDVAVLLEPGNLRSKHILLAIMESKRITTLDENTARKLKDMYVKILETANTYGMKTIALPLLGSGFLVKDAANLECCCNSLFDGLTSSQVVRGNCVEDIQVVNIHPEVTDAIVRVFHQRSVQSQTKSKYGGKVGESNSSGERTPKLKKPGLPLHHTQSLKLPNDYKKGDGKKEKERCASVHVPSSPGFSQDKDGSYNQVHGSGSQWNDRNEVKKKKRTQSSSSLSSQDEEDAGNMEPSQNEKLCQKQTQGNQPVSGDGESWLGTENGDGESWLGTENGGKPGNLTIYDVDADKLKTLNKCKIEKSVDTCSSDTCDKAAKESLGCDHKFCEICLIPMKRNPVCTICSQKSVEMTLGATSTNPGKITKMPETSSSSDTCIICMEKLDTRHKLLCGHDSFHKKCIDEAFVYKEVCPLCGKIIGTVTGSQPDGKMKITDSKRSLPGYEHCGSIEIFYEFQDGIQSGDHPHPGKPYKGTRRKAYLPGNHEGQTVLKMLKVAFDRKLVFTIGESRTTGKTDTVTWNDIHHKTRIDGGPSNFGYPDPDYLRRVREELKAKGITEADI</sequence>
<keyword evidence="14" id="KW-1185">Reference proteome</keyword>
<dbReference type="PANTHER" id="PTHR12622">
    <property type="entry name" value="DELTEX-RELATED"/>
    <property type="match status" value="1"/>
</dbReference>
<evidence type="ECO:0000256" key="3">
    <source>
        <dbReference type="ARBA" id="ARBA00009413"/>
    </source>
</evidence>
<evidence type="ECO:0000259" key="11">
    <source>
        <dbReference type="PROSITE" id="PS50089"/>
    </source>
</evidence>
<dbReference type="InterPro" id="IPR013083">
    <property type="entry name" value="Znf_RING/FYVE/PHD"/>
</dbReference>
<dbReference type="Pfam" id="PF01661">
    <property type="entry name" value="Macro"/>
    <property type="match status" value="2"/>
</dbReference>
<feature type="domain" description="RING-type" evidence="11">
    <location>
        <begin position="879"/>
        <end position="917"/>
    </location>
</feature>
<gene>
    <name evidence="13" type="ORF">ACJMK2_006834</name>
</gene>
<dbReference type="SMART" id="SM00506">
    <property type="entry name" value="A1pp"/>
    <property type="match status" value="2"/>
</dbReference>
<feature type="compositionally biased region" description="Polar residues" evidence="10">
    <location>
        <begin position="697"/>
        <end position="709"/>
    </location>
</feature>
<comment type="catalytic activity">
    <reaction evidence="1">
        <text>S-ubiquitinyl-[E2 ubiquitin-conjugating enzyme]-L-cysteine + [acceptor protein]-L-lysine = [E2 ubiquitin-conjugating enzyme]-L-cysteine + N(6)-ubiquitinyl-[acceptor protein]-L-lysine.</text>
        <dbReference type="EC" id="2.3.2.27"/>
    </reaction>
</comment>
<dbReference type="CDD" id="cd02907">
    <property type="entry name" value="Macro_Af1521_BAL-like"/>
    <property type="match status" value="1"/>
</dbReference>
<protein>
    <recommendedName>
        <fullName evidence="4">RING-type E3 ubiquitin transferase</fullName>
        <ecNumber evidence="4">2.3.2.27</ecNumber>
    </recommendedName>
</protein>
<evidence type="ECO:0000256" key="5">
    <source>
        <dbReference type="ARBA" id="ARBA00022679"/>
    </source>
</evidence>
<reference evidence="13 14" key="1">
    <citation type="submission" date="2024-11" db="EMBL/GenBank/DDBJ databases">
        <title>Chromosome-level genome assembly of the freshwater bivalve Anodonta woodiana.</title>
        <authorList>
            <person name="Chen X."/>
        </authorList>
    </citation>
    <scope>NUCLEOTIDE SEQUENCE [LARGE SCALE GENOMIC DNA]</scope>
    <source>
        <strain evidence="13">MN2024</strain>
        <tissue evidence="13">Gills</tissue>
    </source>
</reference>
<dbReference type="Gene3D" id="3.40.220.10">
    <property type="entry name" value="Leucine Aminopeptidase, subunit E, domain 1"/>
    <property type="match status" value="2"/>
</dbReference>
<comment type="caution">
    <text evidence="13">The sequence shown here is derived from an EMBL/GenBank/DDBJ whole genome shotgun (WGS) entry which is preliminary data.</text>
</comment>
<dbReference type="GO" id="GO:0061630">
    <property type="term" value="F:ubiquitin protein ligase activity"/>
    <property type="evidence" value="ECO:0007669"/>
    <property type="project" value="UniProtKB-EC"/>
</dbReference>
<dbReference type="SMART" id="SM00184">
    <property type="entry name" value="RING"/>
    <property type="match status" value="2"/>
</dbReference>
<evidence type="ECO:0000256" key="4">
    <source>
        <dbReference type="ARBA" id="ARBA00012483"/>
    </source>
</evidence>
<evidence type="ECO:0000256" key="8">
    <source>
        <dbReference type="ARBA" id="ARBA00022833"/>
    </source>
</evidence>
<dbReference type="EMBL" id="JBJQND010000010">
    <property type="protein sequence ID" value="KAL3865218.1"/>
    <property type="molecule type" value="Genomic_DNA"/>
</dbReference>
<dbReference type="Pfam" id="PF13639">
    <property type="entry name" value="zf-RING_2"/>
    <property type="match status" value="1"/>
</dbReference>
<evidence type="ECO:0000256" key="7">
    <source>
        <dbReference type="ARBA" id="ARBA00022771"/>
    </source>
</evidence>
<feature type="region of interest" description="Disordered" evidence="10">
    <location>
        <begin position="626"/>
        <end position="783"/>
    </location>
</feature>
<dbReference type="SUPFAM" id="SSF52949">
    <property type="entry name" value="Macro domain-like"/>
    <property type="match status" value="2"/>
</dbReference>
<dbReference type="CDD" id="cd09633">
    <property type="entry name" value="Deltex_C"/>
    <property type="match status" value="1"/>
</dbReference>
<dbReference type="Pfam" id="PF18102">
    <property type="entry name" value="DTC"/>
    <property type="match status" value="1"/>
</dbReference>
<dbReference type="InterPro" id="IPR002589">
    <property type="entry name" value="Macro_dom"/>
</dbReference>
<dbReference type="InterPro" id="IPR039396">
    <property type="entry name" value="Deltex_C"/>
</dbReference>
<evidence type="ECO:0000313" key="13">
    <source>
        <dbReference type="EMBL" id="KAL3865218.1"/>
    </source>
</evidence>
<keyword evidence="6" id="KW-0479">Metal-binding</keyword>
<comment type="pathway">
    <text evidence="2">Protein modification; protein ubiquitination.</text>
</comment>
<feature type="compositionally biased region" description="Polar residues" evidence="10">
    <location>
        <begin position="738"/>
        <end position="756"/>
    </location>
</feature>
<keyword evidence="5" id="KW-0808">Transferase</keyword>
<feature type="domain" description="Macro" evidence="12">
    <location>
        <begin position="434"/>
        <end position="622"/>
    </location>
</feature>
<dbReference type="Gene3D" id="3.30.390.130">
    <property type="match status" value="1"/>
</dbReference>
<evidence type="ECO:0000256" key="2">
    <source>
        <dbReference type="ARBA" id="ARBA00004906"/>
    </source>
</evidence>
<dbReference type="InterPro" id="IPR039399">
    <property type="entry name" value="Deltex_C_sf"/>
</dbReference>
<dbReference type="PROSITE" id="PS00518">
    <property type="entry name" value="ZF_RING_1"/>
    <property type="match status" value="1"/>
</dbReference>
<feature type="compositionally biased region" description="Basic and acidic residues" evidence="10">
    <location>
        <begin position="665"/>
        <end position="680"/>
    </location>
</feature>
<evidence type="ECO:0000256" key="10">
    <source>
        <dbReference type="SAM" id="MobiDB-lite"/>
    </source>
</evidence>
<evidence type="ECO:0000256" key="1">
    <source>
        <dbReference type="ARBA" id="ARBA00000900"/>
    </source>
</evidence>
<dbReference type="SUPFAM" id="SSF57850">
    <property type="entry name" value="RING/U-box"/>
    <property type="match status" value="1"/>
</dbReference>
<dbReference type="InterPro" id="IPR017907">
    <property type="entry name" value="Znf_RING_CS"/>
</dbReference>
<dbReference type="Proteomes" id="UP001634394">
    <property type="component" value="Unassembled WGS sequence"/>
</dbReference>
<feature type="domain" description="Macro" evidence="12">
    <location>
        <begin position="181"/>
        <end position="370"/>
    </location>
</feature>
<evidence type="ECO:0000256" key="9">
    <source>
        <dbReference type="PROSITE-ProRule" id="PRU00175"/>
    </source>
</evidence>
<keyword evidence="8" id="KW-0862">Zinc</keyword>
<comment type="similarity">
    <text evidence="3">Belongs to the Deltex family.</text>
</comment>
<dbReference type="AlphaFoldDB" id="A0ABD3VW20"/>
<feature type="region of interest" description="Disordered" evidence="10">
    <location>
        <begin position="392"/>
        <end position="414"/>
    </location>
</feature>
<dbReference type="EC" id="2.3.2.27" evidence="4"/>
<dbReference type="Gene3D" id="3.30.40.10">
    <property type="entry name" value="Zinc/RING finger domain, C3HC4 (zinc finger)"/>
    <property type="match status" value="1"/>
</dbReference>
<accession>A0ABD3VW20</accession>
<name>A0ABD3VW20_SINWO</name>